<protein>
    <submittedName>
        <fullName evidence="1">Uncharacterized protein</fullName>
    </submittedName>
</protein>
<keyword evidence="2" id="KW-1185">Reference proteome</keyword>
<evidence type="ECO:0000313" key="2">
    <source>
        <dbReference type="Proteomes" id="UP000299102"/>
    </source>
</evidence>
<comment type="caution">
    <text evidence="1">The sequence shown here is derived from an EMBL/GenBank/DDBJ whole genome shotgun (WGS) entry which is preliminary data.</text>
</comment>
<gene>
    <name evidence="1" type="ORF">EVAR_92269_1</name>
</gene>
<evidence type="ECO:0000313" key="1">
    <source>
        <dbReference type="EMBL" id="GBP15274.1"/>
    </source>
</evidence>
<accession>A0A4C1TMF9</accession>
<reference evidence="1 2" key="1">
    <citation type="journal article" date="2019" name="Commun. Biol.">
        <title>The bagworm genome reveals a unique fibroin gene that provides high tensile strength.</title>
        <authorList>
            <person name="Kono N."/>
            <person name="Nakamura H."/>
            <person name="Ohtoshi R."/>
            <person name="Tomita M."/>
            <person name="Numata K."/>
            <person name="Arakawa K."/>
        </authorList>
    </citation>
    <scope>NUCLEOTIDE SEQUENCE [LARGE SCALE GENOMIC DNA]</scope>
</reference>
<name>A0A4C1TMF9_EUMVA</name>
<dbReference type="AlphaFoldDB" id="A0A4C1TMF9"/>
<organism evidence="1 2">
    <name type="scientific">Eumeta variegata</name>
    <name type="common">Bagworm moth</name>
    <name type="synonym">Eumeta japonica</name>
    <dbReference type="NCBI Taxonomy" id="151549"/>
    <lineage>
        <taxon>Eukaryota</taxon>
        <taxon>Metazoa</taxon>
        <taxon>Ecdysozoa</taxon>
        <taxon>Arthropoda</taxon>
        <taxon>Hexapoda</taxon>
        <taxon>Insecta</taxon>
        <taxon>Pterygota</taxon>
        <taxon>Neoptera</taxon>
        <taxon>Endopterygota</taxon>
        <taxon>Lepidoptera</taxon>
        <taxon>Glossata</taxon>
        <taxon>Ditrysia</taxon>
        <taxon>Tineoidea</taxon>
        <taxon>Psychidae</taxon>
        <taxon>Oiketicinae</taxon>
        <taxon>Eumeta</taxon>
    </lineage>
</organism>
<sequence>MFQSALEAAAHRRAFGRAEDLPIKRSPSPSSALFGVKPHQDIGRSRPLIWISPGNAAGFYKDLPHVLEECYEFPRKRTTLVSAIDVRVEKNCCPEIIEDWDKRIKFLSFYEMMIK</sequence>
<dbReference type="Proteomes" id="UP000299102">
    <property type="component" value="Unassembled WGS sequence"/>
</dbReference>
<dbReference type="EMBL" id="BGZK01000070">
    <property type="protein sequence ID" value="GBP15274.1"/>
    <property type="molecule type" value="Genomic_DNA"/>
</dbReference>
<proteinExistence type="predicted"/>